<dbReference type="EMBL" id="FNGS01000004">
    <property type="protein sequence ID" value="SDM05166.1"/>
    <property type="molecule type" value="Genomic_DNA"/>
</dbReference>
<keyword evidence="4" id="KW-1185">Reference proteome</keyword>
<dbReference type="AlphaFoldDB" id="A0A1G9Q2E7"/>
<gene>
    <name evidence="3" type="ORF">SAMN04488090_2439</name>
</gene>
<dbReference type="PANTHER" id="PTHR43283">
    <property type="entry name" value="BETA-LACTAMASE-RELATED"/>
    <property type="match status" value="1"/>
</dbReference>
<accession>A0A1G9Q2E7</accession>
<dbReference type="Gene3D" id="3.40.710.10">
    <property type="entry name" value="DD-peptidase/beta-lactamase superfamily"/>
    <property type="match status" value="1"/>
</dbReference>
<dbReference type="OrthoDB" id="1185352at2"/>
<feature type="signal peptide" evidence="1">
    <location>
        <begin position="1"/>
        <end position="22"/>
    </location>
</feature>
<dbReference type="PANTHER" id="PTHR43283:SF7">
    <property type="entry name" value="BETA-LACTAMASE-RELATED DOMAIN-CONTAINING PROTEIN"/>
    <property type="match status" value="1"/>
</dbReference>
<dbReference type="Proteomes" id="UP000198901">
    <property type="component" value="Unassembled WGS sequence"/>
</dbReference>
<dbReference type="STRING" id="563176.SAMN04488090_2439"/>
<dbReference type="InterPro" id="IPR012338">
    <property type="entry name" value="Beta-lactam/transpept-like"/>
</dbReference>
<evidence type="ECO:0000259" key="2">
    <source>
        <dbReference type="Pfam" id="PF00144"/>
    </source>
</evidence>
<evidence type="ECO:0000313" key="4">
    <source>
        <dbReference type="Proteomes" id="UP000198901"/>
    </source>
</evidence>
<dbReference type="Pfam" id="PF00144">
    <property type="entry name" value="Beta-lactamase"/>
    <property type="match status" value="1"/>
</dbReference>
<keyword evidence="1" id="KW-0732">Signal</keyword>
<feature type="chain" id="PRO_5011684330" evidence="1">
    <location>
        <begin position="23"/>
        <end position="541"/>
    </location>
</feature>
<proteinExistence type="predicted"/>
<organism evidence="3 4">
    <name type="scientific">Siphonobacter aquaeclarae</name>
    <dbReference type="NCBI Taxonomy" id="563176"/>
    <lineage>
        <taxon>Bacteria</taxon>
        <taxon>Pseudomonadati</taxon>
        <taxon>Bacteroidota</taxon>
        <taxon>Cytophagia</taxon>
        <taxon>Cytophagales</taxon>
        <taxon>Cytophagaceae</taxon>
        <taxon>Siphonobacter</taxon>
    </lineage>
</organism>
<feature type="domain" description="Beta-lactamase-related" evidence="2">
    <location>
        <begin position="239"/>
        <end position="529"/>
    </location>
</feature>
<evidence type="ECO:0000313" key="3">
    <source>
        <dbReference type="EMBL" id="SDM05166.1"/>
    </source>
</evidence>
<reference evidence="3 4" key="1">
    <citation type="submission" date="2016-10" db="EMBL/GenBank/DDBJ databases">
        <authorList>
            <person name="de Groot N.N."/>
        </authorList>
    </citation>
    <scope>NUCLEOTIDE SEQUENCE [LARGE SCALE GENOMIC DNA]</scope>
    <source>
        <strain evidence="3 4">DSM 21668</strain>
    </source>
</reference>
<dbReference type="InterPro" id="IPR050789">
    <property type="entry name" value="Diverse_Enzym_Activities"/>
</dbReference>
<dbReference type="InterPro" id="IPR001466">
    <property type="entry name" value="Beta-lactam-related"/>
</dbReference>
<name>A0A1G9Q2E7_9BACT</name>
<evidence type="ECO:0000256" key="1">
    <source>
        <dbReference type="SAM" id="SignalP"/>
    </source>
</evidence>
<dbReference type="SUPFAM" id="SSF56601">
    <property type="entry name" value="beta-lactamase/transpeptidase-like"/>
    <property type="match status" value="1"/>
</dbReference>
<dbReference type="RefSeq" id="WP_093202263.1">
    <property type="nucleotide sequence ID" value="NZ_FNGS01000004.1"/>
</dbReference>
<sequence length="541" mass="60497">MNVFLRICLVLLLPALLHQGFAQTIPAGRLVFTGAAVTPSELKEQDVLKHLTLTPKSNLFMTVFLERTLSSYLHDLAPALSADSLSKIGNYQFSFLMDGKLIYQTELLPGAPRPAQQQADLSWNKPLIDNQHEGAWWSQSAWNRFLFYGGDSTLTDGPHILKIILKPYVKTPRLIVGEVIAEGQLDLLVKRHPDVNTASVSLTRVIPGEGLPVSNEPFDYNRIRKLKAYIEADVFRHITSIVVLKKGKILVEEYFNGSTRDSLHDVRSVGKSFASTLTGMALADGYLSSTGQTLGTFYPLQSYQHYSPAKAAVTLQELLTMRSRFDGDDGDPTSPGNEENMYPQSDWVKFTLDLPLDTVKYRGQWHYFTAGVMLLGSILDKAIPGGLEAYADKKLFKPLKINTYQWMYTPQHVPSTAGGIRMRAIDFAKYGQLYANDGNWNGRQLLPKSWVRQTFSRQTQIPGRTQEYYGFLFWNKTFRSEGNSCETYYCSGNGGNKIYVLKDPGLVVVITATAYGSGYAHRQADQILEEYVLPAVSGLGK</sequence>
<protein>
    <submittedName>
        <fullName evidence="3">CubicO group peptidase, beta-lactamase class C family</fullName>
    </submittedName>
</protein>